<evidence type="ECO:0000313" key="8">
    <source>
        <dbReference type="EMBL" id="CAD7574527.1"/>
    </source>
</evidence>
<evidence type="ECO:0000256" key="6">
    <source>
        <dbReference type="ARBA" id="ARBA00022884"/>
    </source>
</evidence>
<evidence type="ECO:0000256" key="7">
    <source>
        <dbReference type="PROSITE-ProRule" id="PRU00958"/>
    </source>
</evidence>
<dbReference type="Gene3D" id="3.40.50.150">
    <property type="entry name" value="Vaccinia Virus protein VP39"/>
    <property type="match status" value="1"/>
</dbReference>
<evidence type="ECO:0000256" key="4">
    <source>
        <dbReference type="ARBA" id="ARBA00022691"/>
    </source>
</evidence>
<evidence type="ECO:0000256" key="5">
    <source>
        <dbReference type="ARBA" id="ARBA00022694"/>
    </source>
</evidence>
<dbReference type="GO" id="GO:0008033">
    <property type="term" value="P:tRNA processing"/>
    <property type="evidence" value="ECO:0007669"/>
    <property type="project" value="UniProtKB-UniRule"/>
</dbReference>
<keyword evidence="1 7" id="KW-0820">tRNA-binding</keyword>
<dbReference type="AlphaFoldDB" id="A0A7R9J8B8"/>
<dbReference type="Pfam" id="PF02005">
    <property type="entry name" value="TRM"/>
    <property type="match status" value="1"/>
</dbReference>
<reference evidence="8" key="1">
    <citation type="submission" date="2020-11" db="EMBL/GenBank/DDBJ databases">
        <authorList>
            <person name="Tran Van P."/>
        </authorList>
    </citation>
    <scope>NUCLEOTIDE SEQUENCE</scope>
</reference>
<comment type="similarity">
    <text evidence="7">Belongs to the class I-like SAM-binding methyltransferase superfamily. Trm1 family.</text>
</comment>
<name>A0A7R9J8B8_TIMCA</name>
<dbReference type="InterPro" id="IPR002905">
    <property type="entry name" value="Trm1"/>
</dbReference>
<dbReference type="PROSITE" id="PS51626">
    <property type="entry name" value="SAM_MT_TRM1"/>
    <property type="match status" value="1"/>
</dbReference>
<keyword evidence="3 7" id="KW-0808">Transferase</keyword>
<proteinExistence type="inferred from homology"/>
<keyword evidence="4 7" id="KW-0949">S-adenosyl-L-methionine</keyword>
<protein>
    <submittedName>
        <fullName evidence="8">(California timema) hypothetical protein</fullName>
    </submittedName>
</protein>
<keyword evidence="2 7" id="KW-0489">Methyltransferase</keyword>
<keyword evidence="5 7" id="KW-0819">tRNA processing</keyword>
<evidence type="ECO:0000256" key="2">
    <source>
        <dbReference type="ARBA" id="ARBA00022603"/>
    </source>
</evidence>
<dbReference type="GO" id="GO:0016423">
    <property type="term" value="F:tRNA (guanine) methyltransferase activity"/>
    <property type="evidence" value="ECO:0007669"/>
    <property type="project" value="InterPro"/>
</dbReference>
<evidence type="ECO:0000256" key="3">
    <source>
        <dbReference type="ARBA" id="ARBA00022679"/>
    </source>
</evidence>
<dbReference type="GO" id="GO:0032259">
    <property type="term" value="P:methylation"/>
    <property type="evidence" value="ECO:0007669"/>
    <property type="project" value="UniProtKB-UniRule"/>
</dbReference>
<sequence>MGRFALEEFLNSTMDNLAKDINLANTPLKINVESQQKSASCVDKITESDAPFIIKEGAAEIVVLSSKNVFYNPVQEFNRDLSIYSSPMVSLVLTDSSQLTSDSR</sequence>
<dbReference type="InterPro" id="IPR029063">
    <property type="entry name" value="SAM-dependent_MTases_sf"/>
</dbReference>
<organism evidence="8">
    <name type="scientific">Timema californicum</name>
    <name type="common">California timema</name>
    <name type="synonym">Walking stick</name>
    <dbReference type="NCBI Taxonomy" id="61474"/>
    <lineage>
        <taxon>Eukaryota</taxon>
        <taxon>Metazoa</taxon>
        <taxon>Ecdysozoa</taxon>
        <taxon>Arthropoda</taxon>
        <taxon>Hexapoda</taxon>
        <taxon>Insecta</taxon>
        <taxon>Pterygota</taxon>
        <taxon>Neoptera</taxon>
        <taxon>Polyneoptera</taxon>
        <taxon>Phasmatodea</taxon>
        <taxon>Timematodea</taxon>
        <taxon>Timematoidea</taxon>
        <taxon>Timematidae</taxon>
        <taxon>Timema</taxon>
    </lineage>
</organism>
<dbReference type="GO" id="GO:0000049">
    <property type="term" value="F:tRNA binding"/>
    <property type="evidence" value="ECO:0007669"/>
    <property type="project" value="UniProtKB-UniRule"/>
</dbReference>
<gene>
    <name evidence="8" type="ORF">TCMB3V08_LOCUS7138</name>
</gene>
<dbReference type="EMBL" id="OE182423">
    <property type="protein sequence ID" value="CAD7574527.1"/>
    <property type="molecule type" value="Genomic_DNA"/>
</dbReference>
<evidence type="ECO:0000256" key="1">
    <source>
        <dbReference type="ARBA" id="ARBA00022555"/>
    </source>
</evidence>
<keyword evidence="6 7" id="KW-0694">RNA-binding</keyword>
<accession>A0A7R9J8B8</accession>